<protein>
    <recommendedName>
        <fullName evidence="4">Small ribosomal subunit protein uS15</fullName>
    </recommendedName>
</protein>
<dbReference type="Gene3D" id="1.10.287.10">
    <property type="entry name" value="S15/NS1, RNA-binding"/>
    <property type="match status" value="1"/>
</dbReference>
<dbReference type="InterPro" id="IPR005290">
    <property type="entry name" value="Ribosomal_uS15_bac-type"/>
</dbReference>
<organism evidence="7">
    <name type="scientific">uncultured Aureispira sp</name>
    <dbReference type="NCBI Taxonomy" id="1331704"/>
    <lineage>
        <taxon>Bacteria</taxon>
        <taxon>Pseudomonadati</taxon>
        <taxon>Bacteroidota</taxon>
        <taxon>Saprospiria</taxon>
        <taxon>Saprospirales</taxon>
        <taxon>Saprospiraceae</taxon>
        <taxon>Aureispira</taxon>
        <taxon>environmental samples</taxon>
    </lineage>
</organism>
<dbReference type="EMBL" id="CACVAQ010000555">
    <property type="protein sequence ID" value="CAA6830449.1"/>
    <property type="molecule type" value="Genomic_DNA"/>
</dbReference>
<dbReference type="Gene3D" id="6.10.250.3130">
    <property type="match status" value="1"/>
</dbReference>
<dbReference type="AlphaFoldDB" id="A0A6S6UEL6"/>
<evidence type="ECO:0000256" key="2">
    <source>
        <dbReference type="ARBA" id="ARBA00023274"/>
    </source>
</evidence>
<name>A0A6S6UEL6_9BACT</name>
<evidence type="ECO:0000256" key="6">
    <source>
        <dbReference type="RuleBase" id="RU004524"/>
    </source>
</evidence>
<evidence type="ECO:0000256" key="4">
    <source>
        <dbReference type="HAMAP-Rule" id="MF_01343"/>
    </source>
</evidence>
<accession>A0A6S6UEL6</accession>
<dbReference type="GO" id="GO:0003735">
    <property type="term" value="F:structural constituent of ribosome"/>
    <property type="evidence" value="ECO:0007669"/>
    <property type="project" value="InterPro"/>
</dbReference>
<keyword evidence="1 4" id="KW-0689">Ribosomal protein</keyword>
<dbReference type="PROSITE" id="PS00362">
    <property type="entry name" value="RIBOSOMAL_S15"/>
    <property type="match status" value="1"/>
</dbReference>
<keyword evidence="4 6" id="KW-0699">rRNA-binding</keyword>
<dbReference type="HAMAP" id="MF_01343_B">
    <property type="entry name" value="Ribosomal_uS15_B"/>
    <property type="match status" value="1"/>
</dbReference>
<dbReference type="SMART" id="SM01387">
    <property type="entry name" value="Ribosomal_S15"/>
    <property type="match status" value="1"/>
</dbReference>
<comment type="function">
    <text evidence="4">Forms an intersubunit bridge (bridge B4) with the 23S rRNA of the 50S subunit in the ribosome.</text>
</comment>
<evidence type="ECO:0000256" key="1">
    <source>
        <dbReference type="ARBA" id="ARBA00022980"/>
    </source>
</evidence>
<gene>
    <name evidence="4" type="primary">rpsO</name>
    <name evidence="7" type="ORF">HELGO_WM27419</name>
</gene>
<dbReference type="PANTHER" id="PTHR23321:SF26">
    <property type="entry name" value="SMALL RIBOSOMAL SUBUNIT PROTEIN US15M"/>
    <property type="match status" value="1"/>
</dbReference>
<dbReference type="GO" id="GO:0022627">
    <property type="term" value="C:cytosolic small ribosomal subunit"/>
    <property type="evidence" value="ECO:0007669"/>
    <property type="project" value="TreeGrafter"/>
</dbReference>
<dbReference type="CDD" id="cd00353">
    <property type="entry name" value="Ribosomal_S15p_S13e"/>
    <property type="match status" value="1"/>
</dbReference>
<comment type="subunit">
    <text evidence="3 4">Part of the 30S ribosomal subunit. Forms a bridge to the 50S subunit in the 70S ribosome, contacting the 23S rRNA.</text>
</comment>
<comment type="similarity">
    <text evidence="4 5">Belongs to the universal ribosomal protein uS15 family.</text>
</comment>
<dbReference type="SUPFAM" id="SSF47060">
    <property type="entry name" value="S15/NS1 RNA-binding domain"/>
    <property type="match status" value="1"/>
</dbReference>
<dbReference type="Pfam" id="PF00312">
    <property type="entry name" value="Ribosomal_S15"/>
    <property type="match status" value="1"/>
</dbReference>
<evidence type="ECO:0000256" key="3">
    <source>
        <dbReference type="ARBA" id="ARBA00064542"/>
    </source>
</evidence>
<evidence type="ECO:0000313" key="7">
    <source>
        <dbReference type="EMBL" id="CAA6830449.1"/>
    </source>
</evidence>
<keyword evidence="2 4" id="KW-0687">Ribonucleoprotein</keyword>
<keyword evidence="4 6" id="KW-0694">RNA-binding</keyword>
<comment type="function">
    <text evidence="4 6">One of the primary rRNA binding proteins, it binds directly to 16S rRNA where it helps nucleate assembly of the platform of the 30S subunit by binding and bridging several RNA helices of the 16S rRNA.</text>
</comment>
<dbReference type="GO" id="GO:0019843">
    <property type="term" value="F:rRNA binding"/>
    <property type="evidence" value="ECO:0007669"/>
    <property type="project" value="UniProtKB-UniRule"/>
</dbReference>
<dbReference type="PANTHER" id="PTHR23321">
    <property type="entry name" value="RIBOSOMAL PROTEIN S15, BACTERIAL AND ORGANELLAR"/>
    <property type="match status" value="1"/>
</dbReference>
<dbReference type="InterPro" id="IPR009068">
    <property type="entry name" value="uS15_NS1_RNA-bd_sf"/>
</dbReference>
<evidence type="ECO:0000256" key="5">
    <source>
        <dbReference type="RuleBase" id="RU003919"/>
    </source>
</evidence>
<dbReference type="GO" id="GO:0006412">
    <property type="term" value="P:translation"/>
    <property type="evidence" value="ECO:0007669"/>
    <property type="project" value="UniProtKB-UniRule"/>
</dbReference>
<proteinExistence type="inferred from homology"/>
<dbReference type="NCBIfam" id="TIGR00952">
    <property type="entry name" value="S15_bact"/>
    <property type="match status" value="1"/>
</dbReference>
<sequence>MGVYLTKEKTAEIFKTHGGSEKNTGSTEGQIALLTFRIQKLSEHLKANHKDHSTRRSLLKMVGQRRSLLGYLANKDVVKYRELIKTLEMRDVLGKNK</sequence>
<reference evidence="7" key="1">
    <citation type="submission" date="2020-01" db="EMBL/GenBank/DDBJ databases">
        <authorList>
            <person name="Meier V. D."/>
            <person name="Meier V D."/>
        </authorList>
    </citation>
    <scope>NUCLEOTIDE SEQUENCE</scope>
    <source>
        <strain evidence="7">HLG_WM_MAG_10</strain>
    </source>
</reference>
<dbReference type="FunFam" id="1.10.287.10:FF:000002">
    <property type="entry name" value="30S ribosomal protein S15"/>
    <property type="match status" value="1"/>
</dbReference>
<dbReference type="InterPro" id="IPR000589">
    <property type="entry name" value="Ribosomal_uS15"/>
</dbReference>